<dbReference type="InterPro" id="IPR013780">
    <property type="entry name" value="Glyco_hydro_b"/>
</dbReference>
<keyword evidence="4" id="KW-1185">Reference proteome</keyword>
<evidence type="ECO:0000256" key="1">
    <source>
        <dbReference type="SAM" id="SignalP"/>
    </source>
</evidence>
<dbReference type="Proteomes" id="UP000616779">
    <property type="component" value="Unassembled WGS sequence"/>
</dbReference>
<organism evidence="3 4">
    <name type="scientific">Paenibacillus phytorum</name>
    <dbReference type="NCBI Taxonomy" id="2654977"/>
    <lineage>
        <taxon>Bacteria</taxon>
        <taxon>Bacillati</taxon>
        <taxon>Bacillota</taxon>
        <taxon>Bacilli</taxon>
        <taxon>Bacillales</taxon>
        <taxon>Paenibacillaceae</taxon>
        <taxon>Paenibacillus</taxon>
    </lineage>
</organism>
<feature type="signal peptide" evidence="1">
    <location>
        <begin position="1"/>
        <end position="25"/>
    </location>
</feature>
<accession>A0ABX1XTE0</accession>
<evidence type="ECO:0000259" key="2">
    <source>
        <dbReference type="PROSITE" id="PS50022"/>
    </source>
</evidence>
<dbReference type="Pfam" id="PF00754">
    <property type="entry name" value="F5_F8_type_C"/>
    <property type="match status" value="2"/>
</dbReference>
<evidence type="ECO:0000313" key="4">
    <source>
        <dbReference type="Proteomes" id="UP000616779"/>
    </source>
</evidence>
<dbReference type="RefSeq" id="WP_171642440.1">
    <property type="nucleotide sequence ID" value="NZ_WHOA01000048.1"/>
</dbReference>
<dbReference type="Gene3D" id="2.60.40.1180">
    <property type="entry name" value="Golgi alpha-mannosidase II"/>
    <property type="match status" value="1"/>
</dbReference>
<sequence>MKLSRTLKRINSVALILSLCLNATAWSLPSVLAADDIDAVESGDVVPGMQFAKTVGIDDWGTISEIVGKNYGEWNGDSYSGAYSDKMPNTALLGNGDVGITSAGAKEQKTFLISKSDFVSAGNLQGVFNSGDNLTKPLPIGGITIQQQTLQEDNPNLAPTYKAVTASSQHDAFYPVNAVNGNMQPSSSGYGWVTAVGSTHWLDLDFVAPITVQRWVVKNDGAVRSGFSMNNTSAFRLQVSETGGPGAEWTDVSVVGNNTMDVYDENLTAPVTSAHFRLYITNPLQQSNTDPNPRARIGQFELYKRPQQTAPVPWNPNLALNRPVKVDDFLSGFGPELLVDGISNDTNKKWVTTNLATPHWAIIDLGEPKTIASYRLYNASLVGEPVTRNTKDFALQYLPDENGVTWDNVTAQSGWVNMDSVTGNNDATVNRNLSAPVTARYVRLWVTKASTEVGKEFVLRIHELELYSTSSTPTYEKQDILNSQIQTKLNINGVILSMKTWLSSSKNLLVTELTSLGSKPVDLEVNTWGKADNRNFPATANKVDGYAVATRATFNNAPLNPNSWTSKAALATKVLGAESTVSVNSLKGTGTTAFTLDAGQTVQIVTATGGGGKTYDAKNKLLTTDPVFEASALLSSINGAQDVESLQADHQSWWKNFWSASYINIPDYADVQKYYYGAQYLLGSTAKSGKVAPGLYGVWHTTDNPSWSSDYHLNYNFIATFFGANSSNRYDLSLPAGEAILSFVPEGIRRAADPNQLRRINAGYVNSRPDLQNGIADAVLYPVGIGPWGTITDDNYLSEALNAAFSSYPLIQYYHYTQDETYLETYVYDYLKKCANFYDAWLDKTGDTYTLYAGYNEGSWAKNPAVELAALKNVLSELIAASVTLDRDADLRTHWQDLFDHLAPQPTSVWKSKQVYALAEKEWKNGQWVDLANPVPADGNIIPLDIVVPGGQLGYYSSDSAQQIARNTIDVFGTSAWSQINNFPRIFNDAVHSRYPADVVLGKMTNTIRAQIQPNLRISDGVHGVEKIGATEAINSMLLMSDRGVMKVFPNWVSGKNATFARLRAPGAFVVSAAYDGASNEVQSVTIKSEAGKPLTVASPWAVGVDVFDSSGHEIETTTGTAPNWESEATVTFDTVAGETYILRKLIPKTTATLSPAAPNGKNSWYTTDVTVSLSVYASVYGGSVTTEYQVNDSEWIVYTGSIPAFGDGTYKLGYRSKDQAGNVEQLKTVEFKVDKIAPTLSIQLDKYSIWPANHKMVTINATLNSSDATSGVESVVLTSITSNQLDSGNGDIQADFGTPATSFSLRAEKSRIYTITYTATDKAGNKSVESVAVTVPHDQSDNQ</sequence>
<proteinExistence type="predicted"/>
<dbReference type="InterPro" id="IPR054363">
    <property type="entry name" value="GH95_cat"/>
</dbReference>
<dbReference type="PROSITE" id="PS50022">
    <property type="entry name" value="FA58C_3"/>
    <property type="match status" value="2"/>
</dbReference>
<feature type="domain" description="F5/8 type C" evidence="2">
    <location>
        <begin position="343"/>
        <end position="469"/>
    </location>
</feature>
<name>A0ABX1XTE0_9BACL</name>
<dbReference type="Gene3D" id="1.50.10.10">
    <property type="match status" value="1"/>
</dbReference>
<gene>
    <name evidence="3" type="ORF">GC098_07330</name>
</gene>
<dbReference type="Pfam" id="PF22124">
    <property type="entry name" value="Glyco_hydro_95_cat"/>
    <property type="match status" value="1"/>
</dbReference>
<feature type="domain" description="F5/8 type C" evidence="2">
    <location>
        <begin position="145"/>
        <end position="278"/>
    </location>
</feature>
<reference evidence="3 4" key="1">
    <citation type="submission" date="2019-10" db="EMBL/GenBank/DDBJ databases">
        <title>Description of Paenibacillus terrestris sp. nov.</title>
        <authorList>
            <person name="Carlier A."/>
            <person name="Qi S."/>
        </authorList>
    </citation>
    <scope>NUCLEOTIDE SEQUENCE [LARGE SCALE GENOMIC DNA]</scope>
    <source>
        <strain evidence="3 4">LMG 31458</strain>
    </source>
</reference>
<dbReference type="SUPFAM" id="SSF49785">
    <property type="entry name" value="Galactose-binding domain-like"/>
    <property type="match status" value="2"/>
</dbReference>
<keyword evidence="1" id="KW-0732">Signal</keyword>
<dbReference type="PANTHER" id="PTHR31084">
    <property type="entry name" value="ALPHA-L-FUCOSIDASE 2"/>
    <property type="match status" value="1"/>
</dbReference>
<dbReference type="EMBL" id="WHOA01000048">
    <property type="protein sequence ID" value="NOU71236.1"/>
    <property type="molecule type" value="Genomic_DNA"/>
</dbReference>
<dbReference type="Gene3D" id="2.60.120.260">
    <property type="entry name" value="Galactose-binding domain-like"/>
    <property type="match status" value="2"/>
</dbReference>
<evidence type="ECO:0000313" key="3">
    <source>
        <dbReference type="EMBL" id="NOU71236.1"/>
    </source>
</evidence>
<dbReference type="InterPro" id="IPR008979">
    <property type="entry name" value="Galactose-bd-like_sf"/>
</dbReference>
<dbReference type="PANTHER" id="PTHR31084:SF19">
    <property type="entry name" value="GLYCOSYL HYDROLASE FAMILY 95 N-TERMINAL DOMAIN-CONTAINING PROTEIN"/>
    <property type="match status" value="1"/>
</dbReference>
<comment type="caution">
    <text evidence="3">The sequence shown here is derived from an EMBL/GenBank/DDBJ whole genome shotgun (WGS) entry which is preliminary data.</text>
</comment>
<dbReference type="InterPro" id="IPR000421">
    <property type="entry name" value="FA58C"/>
</dbReference>
<dbReference type="InterPro" id="IPR008928">
    <property type="entry name" value="6-hairpin_glycosidase_sf"/>
</dbReference>
<protein>
    <submittedName>
        <fullName evidence="3">Carbohydrate-binding protein</fullName>
    </submittedName>
</protein>
<feature type="chain" id="PRO_5046796807" evidence="1">
    <location>
        <begin position="26"/>
        <end position="1344"/>
    </location>
</feature>
<dbReference type="InterPro" id="IPR012341">
    <property type="entry name" value="6hp_glycosidase-like_sf"/>
</dbReference>
<dbReference type="SUPFAM" id="SSF48208">
    <property type="entry name" value="Six-hairpin glycosidases"/>
    <property type="match status" value="1"/>
</dbReference>